<dbReference type="RefSeq" id="WP_009196511.1">
    <property type="nucleotide sequence ID" value="NZ_AODQ01000093.1"/>
</dbReference>
<dbReference type="EC" id="3.5.1.46" evidence="2"/>
<evidence type="ECO:0000313" key="3">
    <source>
        <dbReference type="Proteomes" id="UP000011910"/>
    </source>
</evidence>
<evidence type="ECO:0000313" key="2">
    <source>
        <dbReference type="EMBL" id="EMR01730.1"/>
    </source>
</evidence>
<dbReference type="InterPro" id="IPR001466">
    <property type="entry name" value="Beta-lactam-related"/>
</dbReference>
<accession>M7NIZ7</accession>
<dbReference type="InterPro" id="IPR012338">
    <property type="entry name" value="Beta-lactam/transpept-like"/>
</dbReference>
<feature type="domain" description="Beta-lactamase-related" evidence="1">
    <location>
        <begin position="80"/>
        <end position="349"/>
    </location>
</feature>
<reference evidence="2 3" key="1">
    <citation type="journal article" date="2013" name="Genome Announc.">
        <title>Draft Genome Sequence of Cesiribacter andamanensis Strain AMV16T, Isolated from a Soil Sample from a Mud Volcano in the Andaman Islands, India.</title>
        <authorList>
            <person name="Shivaji S."/>
            <person name="Ara S."/>
            <person name="Begum Z."/>
            <person name="Srinivas T.N."/>
            <person name="Singh A."/>
            <person name="Kumar Pinnaka A."/>
        </authorList>
    </citation>
    <scope>NUCLEOTIDE SEQUENCE [LARGE SCALE GENOMIC DNA]</scope>
    <source>
        <strain evidence="2 3">AMV16</strain>
    </source>
</reference>
<dbReference type="PATRIC" id="fig|1279009.4.peg.3173"/>
<organism evidence="2 3">
    <name type="scientific">Cesiribacter andamanensis AMV16</name>
    <dbReference type="NCBI Taxonomy" id="1279009"/>
    <lineage>
        <taxon>Bacteria</taxon>
        <taxon>Pseudomonadati</taxon>
        <taxon>Bacteroidota</taxon>
        <taxon>Cytophagia</taxon>
        <taxon>Cytophagales</taxon>
        <taxon>Cesiribacteraceae</taxon>
        <taxon>Cesiribacter</taxon>
    </lineage>
</organism>
<dbReference type="Proteomes" id="UP000011910">
    <property type="component" value="Unassembled WGS sequence"/>
</dbReference>
<evidence type="ECO:0000259" key="1">
    <source>
        <dbReference type="Pfam" id="PF00144"/>
    </source>
</evidence>
<gene>
    <name evidence="2" type="primary">nylB'</name>
    <name evidence="2" type="ORF">ADICEAN_03126</name>
</gene>
<dbReference type="STRING" id="1279009.ADICEAN_03126"/>
<proteinExistence type="predicted"/>
<sequence length="375" mass="42770">MKKSSLLLIPLAVLLLGYLAAPTYLRMAFTYYTPNIDDYTIFENREIKRGEPEPWIQHARYNSIALPDSLQEQVEDYDPVALLLIKNGAIVYEQYWDGYNEHSLSNSFSVAKSIISLLVGIAVQEGAINSLDDPIGNYLPQHRGSPATIRHLLMMSSGLDWDESYSTPFSITTQAYYGDDLRKLMQEPKIIHQPGQVWNYQSGNTQLLAMILEQATGQSVSDYTSARLWKPIGANRDALWSLDRQDGIEKAYCCFNSNARDFARLGQLVLDSGVWQGVQVVPKPYLQRALAPLSQLKGPDNEAVSYYGYHWWMVPYGQSYIPYARGILGQYVMAFPEERAVLVRLGHKRDAEQINYQPKDVYLYLEVARYLLERL</sequence>
<dbReference type="OrthoDB" id="9773047at2"/>
<dbReference type="eggNOG" id="COG1680">
    <property type="taxonomic scope" value="Bacteria"/>
</dbReference>
<dbReference type="PANTHER" id="PTHR43283">
    <property type="entry name" value="BETA-LACTAMASE-RELATED"/>
    <property type="match status" value="1"/>
</dbReference>
<dbReference type="AlphaFoldDB" id="M7NIZ7"/>
<dbReference type="Gene3D" id="3.40.710.10">
    <property type="entry name" value="DD-peptidase/beta-lactamase superfamily"/>
    <property type="match status" value="1"/>
</dbReference>
<name>M7NIZ7_9BACT</name>
<dbReference type="PANTHER" id="PTHR43283:SF7">
    <property type="entry name" value="BETA-LACTAMASE-RELATED DOMAIN-CONTAINING PROTEIN"/>
    <property type="match status" value="1"/>
</dbReference>
<dbReference type="GO" id="GO:0019875">
    <property type="term" value="F:6-aminohexanoate-dimer hydrolase activity"/>
    <property type="evidence" value="ECO:0007669"/>
    <property type="project" value="UniProtKB-EC"/>
</dbReference>
<keyword evidence="3" id="KW-1185">Reference proteome</keyword>
<dbReference type="Pfam" id="PF00144">
    <property type="entry name" value="Beta-lactamase"/>
    <property type="match status" value="1"/>
</dbReference>
<protein>
    <submittedName>
        <fullName evidence="2">6-aminohexanoate-dimer hydrolase</fullName>
        <ecNumber evidence="2">3.5.1.46</ecNumber>
    </submittedName>
</protein>
<dbReference type="InterPro" id="IPR050789">
    <property type="entry name" value="Diverse_Enzym_Activities"/>
</dbReference>
<dbReference type="SUPFAM" id="SSF56601">
    <property type="entry name" value="beta-lactamase/transpeptidase-like"/>
    <property type="match status" value="1"/>
</dbReference>
<comment type="caution">
    <text evidence="2">The sequence shown here is derived from an EMBL/GenBank/DDBJ whole genome shotgun (WGS) entry which is preliminary data.</text>
</comment>
<keyword evidence="2" id="KW-0378">Hydrolase</keyword>
<dbReference type="EMBL" id="AODQ01000093">
    <property type="protein sequence ID" value="EMR01730.1"/>
    <property type="molecule type" value="Genomic_DNA"/>
</dbReference>